<evidence type="ECO:0000256" key="3">
    <source>
        <dbReference type="ARBA" id="ARBA00022548"/>
    </source>
</evidence>
<sequence length="567" mass="63082">MTEAEAMTKVAKTNADSRGVADGFDYDYMVIGSGFGGSVSAHRLTQKGYSVAVMEAGKRWTAENLPTSNWKIWRWLWRPLLGLRGFFNVRWFRHVMILQGNAVGGGSITYANTLLVPKESVWREGSWAGLQDWEAEMPRHYSTARKMLGVTENRILGPADLALKDVAEEWGCGDTFYRTQVGVFFGDEGAEPGARYDDPYFDGEGPDRNSCIGCGGCMVGCRHNAKNSLDKNYLYFAEKQGAEVFAETKVVDVRPLNDDGSDGYEITTVSSTRFLRRNRRRWKVKSVVFAASSLGTQELLFKMRDRGRLPHISPQLGKRVRTNAESLIGVRRPGDPQMDKGIAIGSGVYLDEHTHIEATRYSRGSDAMGLLVTAMTRGHSSWTRIPVWLGTIVKLILTRPREGLQMLLPFGLARQTIIFLCMQTLDGYIDMVYRRQWWWPFRKQLQSHGQRIPAYIPEASAFAQFAAEKLGGMAGSLLPEVLFNIPATAHCMGGASMGRNRDEGVIDYRNQVFGYRNMYICDGSMLGANLGVNPSLTITALTEHAMSYIPNKAEQADGQVSASRAAA</sequence>
<keyword evidence="7" id="KW-0443">Lipid metabolism</keyword>
<accession>A0ABX1GJF2</accession>
<comment type="similarity">
    <text evidence="2">Belongs to the GMC oxidoreductase family.</text>
</comment>
<evidence type="ECO:0000256" key="6">
    <source>
        <dbReference type="ARBA" id="ARBA00023002"/>
    </source>
</evidence>
<dbReference type="InterPro" id="IPR036188">
    <property type="entry name" value="FAD/NAD-bd_sf"/>
</dbReference>
<keyword evidence="8" id="KW-1207">Sterol metabolism</keyword>
<evidence type="ECO:0000256" key="4">
    <source>
        <dbReference type="ARBA" id="ARBA00022630"/>
    </source>
</evidence>
<protein>
    <recommendedName>
        <fullName evidence="14">Cholesterol oxidase</fullName>
        <ecNumber evidence="13">1.1.3.6</ecNumber>
        <ecNumber evidence="11">5.3.3.1</ecNumber>
    </recommendedName>
    <alternativeName>
        <fullName evidence="15">Cholesterol isomerase</fullName>
    </alternativeName>
</protein>
<dbReference type="SUPFAM" id="SSF51905">
    <property type="entry name" value="FAD/NAD(P)-binding domain"/>
    <property type="match status" value="1"/>
</dbReference>
<keyword evidence="9" id="KW-0753">Steroid metabolism</keyword>
<dbReference type="InterPro" id="IPR052542">
    <property type="entry name" value="Cholesterol_Oxidase"/>
</dbReference>
<dbReference type="InterPro" id="IPR017896">
    <property type="entry name" value="4Fe4S_Fe-S-bd"/>
</dbReference>
<keyword evidence="5" id="KW-0274">FAD</keyword>
<evidence type="ECO:0000313" key="18">
    <source>
        <dbReference type="Proteomes" id="UP000765845"/>
    </source>
</evidence>
<dbReference type="Pfam" id="PF05199">
    <property type="entry name" value="GMC_oxred_C"/>
    <property type="match status" value="1"/>
</dbReference>
<keyword evidence="6" id="KW-0560">Oxidoreductase</keyword>
<dbReference type="Pfam" id="PF13450">
    <property type="entry name" value="NAD_binding_8"/>
    <property type="match status" value="1"/>
</dbReference>
<dbReference type="Proteomes" id="UP000765845">
    <property type="component" value="Unassembled WGS sequence"/>
</dbReference>
<evidence type="ECO:0000256" key="13">
    <source>
        <dbReference type="ARBA" id="ARBA00049723"/>
    </source>
</evidence>
<organism evidence="17 18">
    <name type="scientific">Spongiibacter thalassae</name>
    <dbReference type="NCBI Taxonomy" id="2721624"/>
    <lineage>
        <taxon>Bacteria</taxon>
        <taxon>Pseudomonadati</taxon>
        <taxon>Pseudomonadota</taxon>
        <taxon>Gammaproteobacteria</taxon>
        <taxon>Cellvibrionales</taxon>
        <taxon>Spongiibacteraceae</taxon>
        <taxon>Spongiibacter</taxon>
    </lineage>
</organism>
<comment type="pathway">
    <text evidence="12">Steroid metabolism; cholesterol degradation.</text>
</comment>
<evidence type="ECO:0000256" key="10">
    <source>
        <dbReference type="ARBA" id="ARBA00023235"/>
    </source>
</evidence>
<dbReference type="PANTHER" id="PTHR47470:SF1">
    <property type="entry name" value="FAD-DEPENDENT OXIDOREDUCTASE 2 FAD BINDING DOMAIN-CONTAINING PROTEIN"/>
    <property type="match status" value="1"/>
</dbReference>
<proteinExistence type="inferred from homology"/>
<evidence type="ECO:0000313" key="17">
    <source>
        <dbReference type="EMBL" id="NKI19367.1"/>
    </source>
</evidence>
<keyword evidence="18" id="KW-1185">Reference proteome</keyword>
<dbReference type="EC" id="1.1.3.6" evidence="13"/>
<keyword evidence="10" id="KW-0413">Isomerase</keyword>
<dbReference type="Gene3D" id="3.50.50.60">
    <property type="entry name" value="FAD/NAD(P)-binding domain"/>
    <property type="match status" value="3"/>
</dbReference>
<comment type="cofactor">
    <cofactor evidence="1">
        <name>FAD</name>
        <dbReference type="ChEBI" id="CHEBI:57692"/>
    </cofactor>
</comment>
<gene>
    <name evidence="17" type="ORF">HCU74_18325</name>
</gene>
<feature type="domain" description="4Fe-4S ferredoxin-type" evidence="16">
    <location>
        <begin position="202"/>
        <end position="232"/>
    </location>
</feature>
<dbReference type="EC" id="5.3.3.1" evidence="11"/>
<evidence type="ECO:0000256" key="5">
    <source>
        <dbReference type="ARBA" id="ARBA00022827"/>
    </source>
</evidence>
<keyword evidence="4" id="KW-0285">Flavoprotein</keyword>
<reference evidence="17 18" key="1">
    <citation type="submission" date="2020-04" db="EMBL/GenBank/DDBJ databases">
        <authorList>
            <person name="Yoon J."/>
        </authorList>
    </citation>
    <scope>NUCLEOTIDE SEQUENCE [LARGE SCALE GENOMIC DNA]</scope>
    <source>
        <strain evidence="17 18">KMU-166</strain>
    </source>
</reference>
<evidence type="ECO:0000256" key="2">
    <source>
        <dbReference type="ARBA" id="ARBA00010790"/>
    </source>
</evidence>
<dbReference type="EMBL" id="JAAWWK010000007">
    <property type="protein sequence ID" value="NKI19367.1"/>
    <property type="molecule type" value="Genomic_DNA"/>
</dbReference>
<name>A0ABX1GJF2_9GAMM</name>
<dbReference type="PANTHER" id="PTHR47470">
    <property type="entry name" value="CHOLESTEROL OXIDASE"/>
    <property type="match status" value="1"/>
</dbReference>
<evidence type="ECO:0000256" key="14">
    <source>
        <dbReference type="ARBA" id="ARBA00049744"/>
    </source>
</evidence>
<evidence type="ECO:0000256" key="8">
    <source>
        <dbReference type="ARBA" id="ARBA00023166"/>
    </source>
</evidence>
<dbReference type="PROSITE" id="PS51379">
    <property type="entry name" value="4FE4S_FER_2"/>
    <property type="match status" value="1"/>
</dbReference>
<dbReference type="InterPro" id="IPR007867">
    <property type="entry name" value="GMC_OxRtase_C"/>
</dbReference>
<keyword evidence="3" id="KW-0153">Cholesterol metabolism</keyword>
<evidence type="ECO:0000256" key="1">
    <source>
        <dbReference type="ARBA" id="ARBA00001974"/>
    </source>
</evidence>
<evidence type="ECO:0000256" key="12">
    <source>
        <dbReference type="ARBA" id="ARBA00049645"/>
    </source>
</evidence>
<evidence type="ECO:0000256" key="15">
    <source>
        <dbReference type="ARBA" id="ARBA00049778"/>
    </source>
</evidence>
<evidence type="ECO:0000256" key="11">
    <source>
        <dbReference type="ARBA" id="ARBA00038856"/>
    </source>
</evidence>
<evidence type="ECO:0000259" key="16">
    <source>
        <dbReference type="PROSITE" id="PS51379"/>
    </source>
</evidence>
<comment type="caution">
    <text evidence="17">The sequence shown here is derived from an EMBL/GenBank/DDBJ whole genome shotgun (WGS) entry which is preliminary data.</text>
</comment>
<evidence type="ECO:0000256" key="7">
    <source>
        <dbReference type="ARBA" id="ARBA00023098"/>
    </source>
</evidence>
<evidence type="ECO:0000256" key="9">
    <source>
        <dbReference type="ARBA" id="ARBA00023221"/>
    </source>
</evidence>